<keyword evidence="5 6" id="KW-0472">Membrane</keyword>
<feature type="region of interest" description="Disordered" evidence="7">
    <location>
        <begin position="241"/>
        <end position="264"/>
    </location>
</feature>
<comment type="subcellular location">
    <subcellularLocation>
        <location evidence="6">Cell membrane</location>
        <topology evidence="6">Multi-pass membrane protein</topology>
    </subcellularLocation>
    <subcellularLocation>
        <location evidence="1">Membrane</location>
    </subcellularLocation>
</comment>
<feature type="transmembrane region" description="Helical" evidence="6">
    <location>
        <begin position="212"/>
        <end position="233"/>
    </location>
</feature>
<dbReference type="Pfam" id="PF02104">
    <property type="entry name" value="SURF1"/>
    <property type="match status" value="1"/>
</dbReference>
<dbReference type="PANTHER" id="PTHR23427:SF2">
    <property type="entry name" value="SURFEIT LOCUS PROTEIN 1"/>
    <property type="match status" value="1"/>
</dbReference>
<sequence>MTSHPAPAPRRARKFAFLALLAALFAMFCALGAWQVQRLQWKRDLIARVDARVSAEPVAAPGRAAWDGIDRASAEYRRVAARGRFLPGRDTRVDALTALGPGDWILSPLRTVDGDTLLVNRGFVPAGETAAPAPGGEVRVQGLLRIDEPDGRILRANVPAQERWYSRDVHAIAAARDLGAVAPYFIDAAFDPAAAPWPRGGMTVVRFRDHHLQYALTWFALALMVAFAAWRVLSGPRLRRRVSPTDPSDAARHHAHVAARPDRR</sequence>
<dbReference type="CDD" id="cd06662">
    <property type="entry name" value="SURF1"/>
    <property type="match status" value="1"/>
</dbReference>
<keyword evidence="9" id="KW-1185">Reference proteome</keyword>
<evidence type="ECO:0000256" key="5">
    <source>
        <dbReference type="ARBA" id="ARBA00023136"/>
    </source>
</evidence>
<protein>
    <recommendedName>
        <fullName evidence="6">SURF1-like protein</fullName>
    </recommendedName>
</protein>
<name>A0A5D4XQ18_9GAMM</name>
<dbReference type="AlphaFoldDB" id="A0A5D4XQ18"/>
<evidence type="ECO:0000256" key="1">
    <source>
        <dbReference type="ARBA" id="ARBA00004370"/>
    </source>
</evidence>
<accession>A0A5D4XQ18</accession>
<dbReference type="InterPro" id="IPR045214">
    <property type="entry name" value="Surf1/Surf4"/>
</dbReference>
<evidence type="ECO:0000256" key="4">
    <source>
        <dbReference type="ARBA" id="ARBA00022989"/>
    </source>
</evidence>
<keyword evidence="4 6" id="KW-1133">Transmembrane helix</keyword>
<dbReference type="Proteomes" id="UP000324973">
    <property type="component" value="Unassembled WGS sequence"/>
</dbReference>
<comment type="caution">
    <text evidence="6">Lacks conserved residue(s) required for the propagation of feature annotation.</text>
</comment>
<evidence type="ECO:0000256" key="2">
    <source>
        <dbReference type="ARBA" id="ARBA00007165"/>
    </source>
</evidence>
<evidence type="ECO:0000256" key="7">
    <source>
        <dbReference type="SAM" id="MobiDB-lite"/>
    </source>
</evidence>
<organism evidence="8 9">
    <name type="scientific">Luteimonas viscosa</name>
    <dbReference type="NCBI Taxonomy" id="1132694"/>
    <lineage>
        <taxon>Bacteria</taxon>
        <taxon>Pseudomonadati</taxon>
        <taxon>Pseudomonadota</taxon>
        <taxon>Gammaproteobacteria</taxon>
        <taxon>Lysobacterales</taxon>
        <taxon>Lysobacteraceae</taxon>
        <taxon>Luteimonas</taxon>
    </lineage>
</organism>
<evidence type="ECO:0000256" key="6">
    <source>
        <dbReference type="RuleBase" id="RU363076"/>
    </source>
</evidence>
<evidence type="ECO:0000313" key="8">
    <source>
        <dbReference type="EMBL" id="TYT26758.1"/>
    </source>
</evidence>
<reference evidence="8 9" key="1">
    <citation type="submission" date="2019-08" db="EMBL/GenBank/DDBJ databases">
        <title>Luteimonas viscosus sp. nov., isolated from soil of a sunflower field.</title>
        <authorList>
            <person name="Jianli Z."/>
            <person name="Ying Z."/>
        </authorList>
    </citation>
    <scope>NUCLEOTIDE SEQUENCE [LARGE SCALE GENOMIC DNA]</scope>
    <source>
        <strain evidence="8 9">XBU10</strain>
    </source>
</reference>
<dbReference type="EMBL" id="VTFT01000001">
    <property type="protein sequence ID" value="TYT26758.1"/>
    <property type="molecule type" value="Genomic_DNA"/>
</dbReference>
<dbReference type="PANTHER" id="PTHR23427">
    <property type="entry name" value="SURFEIT LOCUS PROTEIN"/>
    <property type="match status" value="1"/>
</dbReference>
<keyword evidence="3 6" id="KW-0812">Transmembrane</keyword>
<gene>
    <name evidence="8" type="ORF">FZO89_11090</name>
</gene>
<keyword evidence="6" id="KW-1003">Cell membrane</keyword>
<comment type="caution">
    <text evidence="8">The sequence shown here is derived from an EMBL/GenBank/DDBJ whole genome shotgun (WGS) entry which is preliminary data.</text>
</comment>
<dbReference type="OrthoDB" id="6079986at2"/>
<dbReference type="GO" id="GO:0005886">
    <property type="term" value="C:plasma membrane"/>
    <property type="evidence" value="ECO:0007669"/>
    <property type="project" value="UniProtKB-SubCell"/>
</dbReference>
<dbReference type="RefSeq" id="WP_149103312.1">
    <property type="nucleotide sequence ID" value="NZ_VTFT01000001.1"/>
</dbReference>
<dbReference type="InterPro" id="IPR002994">
    <property type="entry name" value="Surf1/Shy1"/>
</dbReference>
<evidence type="ECO:0000313" key="9">
    <source>
        <dbReference type="Proteomes" id="UP000324973"/>
    </source>
</evidence>
<evidence type="ECO:0000256" key="3">
    <source>
        <dbReference type="ARBA" id="ARBA00022692"/>
    </source>
</evidence>
<proteinExistence type="inferred from homology"/>
<dbReference type="PROSITE" id="PS50895">
    <property type="entry name" value="SURF1"/>
    <property type="match status" value="1"/>
</dbReference>
<comment type="similarity">
    <text evidence="2 6">Belongs to the SURF1 family.</text>
</comment>